<dbReference type="InterPro" id="IPR045851">
    <property type="entry name" value="AMP-bd_C_sf"/>
</dbReference>
<dbReference type="AlphaFoldDB" id="K2GGJ2"/>
<dbReference type="EMBL" id="AMFJ01000152">
    <property type="protein sequence ID" value="EKE29539.1"/>
    <property type="molecule type" value="Genomic_DNA"/>
</dbReference>
<dbReference type="GO" id="GO:0031956">
    <property type="term" value="F:medium-chain fatty acid-CoA ligase activity"/>
    <property type="evidence" value="ECO:0007669"/>
    <property type="project" value="TreeGrafter"/>
</dbReference>
<dbReference type="SUPFAM" id="SSF56801">
    <property type="entry name" value="Acetyl-CoA synthetase-like"/>
    <property type="match status" value="1"/>
</dbReference>
<evidence type="ECO:0000256" key="3">
    <source>
        <dbReference type="SAM" id="Phobius"/>
    </source>
</evidence>
<proteinExistence type="inferred from homology"/>
<dbReference type="InterPro" id="IPR042099">
    <property type="entry name" value="ANL_N_sf"/>
</dbReference>
<reference evidence="5" key="1">
    <citation type="journal article" date="2012" name="Science">
        <title>Fermentation, hydrogen, and sulfur metabolism in multiple uncultivated bacterial phyla.</title>
        <authorList>
            <person name="Wrighton K.C."/>
            <person name="Thomas B.C."/>
            <person name="Sharon I."/>
            <person name="Miller C.S."/>
            <person name="Castelle C.J."/>
            <person name="VerBerkmoes N.C."/>
            <person name="Wilkins M.J."/>
            <person name="Hettich R.L."/>
            <person name="Lipton M.S."/>
            <person name="Williams K.H."/>
            <person name="Long P.E."/>
            <person name="Banfield J.F."/>
        </authorList>
    </citation>
    <scope>NUCLEOTIDE SEQUENCE [LARGE SCALE GENOMIC DNA]</scope>
</reference>
<keyword evidence="3" id="KW-1133">Transmembrane helix</keyword>
<dbReference type="Gene3D" id="3.40.50.12780">
    <property type="entry name" value="N-terminal domain of ligase-like"/>
    <property type="match status" value="1"/>
</dbReference>
<dbReference type="InterPro" id="IPR000873">
    <property type="entry name" value="AMP-dep_synth/lig_dom"/>
</dbReference>
<protein>
    <submittedName>
        <fullName evidence="5">Acyl-CoA synthetase (AMP-forming)/AMP-acid ligase II-like protein</fullName>
    </submittedName>
</protein>
<name>K2GGJ2_9BACT</name>
<keyword evidence="2 5" id="KW-0436">Ligase</keyword>
<dbReference type="PANTHER" id="PTHR43201:SF5">
    <property type="entry name" value="MEDIUM-CHAIN ACYL-COA LIGASE ACSF2, MITOCHONDRIAL"/>
    <property type="match status" value="1"/>
</dbReference>
<gene>
    <name evidence="5" type="ORF">ACD_2C00152G0003</name>
</gene>
<evidence type="ECO:0000256" key="2">
    <source>
        <dbReference type="ARBA" id="ARBA00022598"/>
    </source>
</evidence>
<evidence type="ECO:0000313" key="5">
    <source>
        <dbReference type="EMBL" id="EKE29539.1"/>
    </source>
</evidence>
<dbReference type="PANTHER" id="PTHR43201">
    <property type="entry name" value="ACYL-COA SYNTHETASE"/>
    <property type="match status" value="1"/>
</dbReference>
<evidence type="ECO:0000259" key="4">
    <source>
        <dbReference type="Pfam" id="PF00501"/>
    </source>
</evidence>
<dbReference type="GO" id="GO:0006631">
    <property type="term" value="P:fatty acid metabolic process"/>
    <property type="evidence" value="ECO:0007669"/>
    <property type="project" value="TreeGrafter"/>
</dbReference>
<comment type="similarity">
    <text evidence="1">Belongs to the ATP-dependent AMP-binding enzyme family.</text>
</comment>
<accession>K2GGJ2</accession>
<feature type="transmembrane region" description="Helical" evidence="3">
    <location>
        <begin position="71"/>
        <end position="89"/>
    </location>
</feature>
<sequence length="516" mass="62322">MKMKLYTSELIRRIISSNEHFEEIAIKDSYTWQEITYGEYADKAKQIAIFLKQECDFNKWDTVIGFTRNPIYYSIIVLWALIAWWRFALLDPSMWTESCNKKILKLKPKVWFYDPILLSVPFSDRFMNYFWLPDPYNIMGMRIVSMWRGFLLKKQIKEFEFHNTSDQKEIEYEMRNEKEDAIIVFTWWTTSEPKWVTHSLESLYNMLKEVSEISKNTKVLYADLPQFILLGLMNYKRVIAGRTGFSDKRLIKAIRENNADTIFSPPYRFADILRKKIMIPDCLKYIFFWSAPVYAWFLSKFYEYAKTGINVYSIYWMTEILPIAIIEGNEKIELSKSVKWDILGYPINSISLTIKDDELMVKWKHWLSRYMWDGHDIDWINTWDLAEIIDSWWKKLITMLWRKKDMIIRKEYNIYPTLYEKTINDIPWIKIASLIGIWNEDKQDEEIVLCIETEDDVSWNAKFEKYIMSSISNWKYSIDSFAIPDRIHFTRIPCAWRQKKINKEMLKNNYLNSIWK</sequence>
<keyword evidence="3" id="KW-0472">Membrane</keyword>
<evidence type="ECO:0000256" key="1">
    <source>
        <dbReference type="ARBA" id="ARBA00006432"/>
    </source>
</evidence>
<keyword evidence="3" id="KW-0812">Transmembrane</keyword>
<feature type="domain" description="AMP-dependent synthetase/ligase" evidence="4">
    <location>
        <begin position="21"/>
        <end position="358"/>
    </location>
</feature>
<organism evidence="5">
    <name type="scientific">uncultured bacterium</name>
    <name type="common">gcode 4</name>
    <dbReference type="NCBI Taxonomy" id="1234023"/>
    <lineage>
        <taxon>Bacteria</taxon>
        <taxon>environmental samples</taxon>
    </lineage>
</organism>
<dbReference type="Gene3D" id="3.30.300.30">
    <property type="match status" value="1"/>
</dbReference>
<comment type="caution">
    <text evidence="5">The sequence shown here is derived from an EMBL/GenBank/DDBJ whole genome shotgun (WGS) entry which is preliminary data.</text>
</comment>
<dbReference type="Pfam" id="PF00501">
    <property type="entry name" value="AMP-binding"/>
    <property type="match status" value="1"/>
</dbReference>